<dbReference type="HAMAP" id="MF_01805">
    <property type="entry name" value="ScpA"/>
    <property type="match status" value="1"/>
</dbReference>
<dbReference type="GO" id="GO:0006260">
    <property type="term" value="P:DNA replication"/>
    <property type="evidence" value="ECO:0007669"/>
    <property type="project" value="UniProtKB-UniRule"/>
</dbReference>
<comment type="subunit">
    <text evidence="3">Component of a cohesin-like complex composed of ScpA, ScpB and the Smc homodimer, in which ScpA and ScpB bind to the head domain of Smc. The presence of the three proteins is required for the association of the complex with DNA.</text>
</comment>
<comment type="similarity">
    <text evidence="3">Belongs to the ScpA family.</text>
</comment>
<dbReference type="Gene3D" id="1.10.10.580">
    <property type="entry name" value="Structural maintenance of chromosome 1. Chain E"/>
    <property type="match status" value="1"/>
</dbReference>
<proteinExistence type="inferred from homology"/>
<dbReference type="GO" id="GO:0051301">
    <property type="term" value="P:cell division"/>
    <property type="evidence" value="ECO:0007669"/>
    <property type="project" value="UniProtKB-KW"/>
</dbReference>
<dbReference type="PANTHER" id="PTHR33969:SF2">
    <property type="entry name" value="SEGREGATION AND CONDENSATION PROTEIN A"/>
    <property type="match status" value="1"/>
</dbReference>
<keyword evidence="1 3" id="KW-0159">Chromosome partition</keyword>
<dbReference type="InterPro" id="IPR003768">
    <property type="entry name" value="ScpA"/>
</dbReference>
<dbReference type="GO" id="GO:0005737">
    <property type="term" value="C:cytoplasm"/>
    <property type="evidence" value="ECO:0007669"/>
    <property type="project" value="UniProtKB-SubCell"/>
</dbReference>
<accession>A0AAU7PTX4</accession>
<dbReference type="PANTHER" id="PTHR33969">
    <property type="entry name" value="SEGREGATION AND CONDENSATION PROTEIN A"/>
    <property type="match status" value="1"/>
</dbReference>
<dbReference type="RefSeq" id="WP_349947706.1">
    <property type="nucleotide sequence ID" value="NZ_CP157940.1"/>
</dbReference>
<dbReference type="EMBL" id="CP157940">
    <property type="protein sequence ID" value="XBS55021.1"/>
    <property type="molecule type" value="Genomic_DNA"/>
</dbReference>
<dbReference type="Gene3D" id="6.10.250.2410">
    <property type="match status" value="1"/>
</dbReference>
<name>A0AAU7PTX4_9FIRM</name>
<organism evidence="5">
    <name type="scientific">Lacrimispora sp. BS-2</name>
    <dbReference type="NCBI Taxonomy" id="3151850"/>
    <lineage>
        <taxon>Bacteria</taxon>
        <taxon>Bacillati</taxon>
        <taxon>Bacillota</taxon>
        <taxon>Clostridia</taxon>
        <taxon>Lachnospirales</taxon>
        <taxon>Lachnospiraceae</taxon>
        <taxon>Lacrimispora</taxon>
    </lineage>
</organism>
<dbReference type="AlphaFoldDB" id="A0AAU7PTX4"/>
<sequence length="305" mass="35273">MGISYKLDNFEGPLDLLLHLIDKNKVNIYDIPIAAITEQYLDYVNHMETEDLNIVSEFLVMAATLIDIKARMLLPRETNEEGEEEDPRAELVARLLEYKYYKYMSLELKDREVGAERLLYKFPSIPPEVAKYEPPVDLDKLLDGLTLAKLQEIFRAVTKRKSDRVDPIRSRFGNIRRESISLEDKIKSVMDYAREHRKFSFRGLLERQPDRTLVVVTFLALLELMKIGKITLTQEHLFDDMLIETLEPEGAEGELDLSELQEETPSEDTPARDTFMPGKQGGKEETPSRDTFMPRKQGRKEESDG</sequence>
<evidence type="ECO:0000256" key="1">
    <source>
        <dbReference type="ARBA" id="ARBA00022829"/>
    </source>
</evidence>
<protein>
    <recommendedName>
        <fullName evidence="2 3">Segregation and condensation protein A</fullName>
    </recommendedName>
</protein>
<dbReference type="Pfam" id="PF02616">
    <property type="entry name" value="SMC_ScpA"/>
    <property type="match status" value="1"/>
</dbReference>
<evidence type="ECO:0000313" key="5">
    <source>
        <dbReference type="EMBL" id="XBS55021.1"/>
    </source>
</evidence>
<dbReference type="InterPro" id="IPR023093">
    <property type="entry name" value="ScpA-like_C"/>
</dbReference>
<feature type="compositionally biased region" description="Acidic residues" evidence="4">
    <location>
        <begin position="252"/>
        <end position="266"/>
    </location>
</feature>
<keyword evidence="3" id="KW-0963">Cytoplasm</keyword>
<reference evidence="5" key="1">
    <citation type="submission" date="2024-06" db="EMBL/GenBank/DDBJ databases">
        <title>Lacrimispora cavernae sp. nov., a novel anaerobe isolated from bat guano pile inside a cave.</title>
        <authorList>
            <person name="Miller S.L."/>
            <person name="Lu N."/>
            <person name="King J."/>
            <person name="Sankaranarayanan K."/>
            <person name="Lawson P.A."/>
        </authorList>
    </citation>
    <scope>NUCLEOTIDE SEQUENCE</scope>
    <source>
        <strain evidence="5">BS-2</strain>
    </source>
</reference>
<gene>
    <name evidence="3" type="primary">scpA</name>
    <name evidence="5" type="ORF">ABFV83_04260</name>
</gene>
<evidence type="ECO:0000256" key="2">
    <source>
        <dbReference type="ARBA" id="ARBA00044777"/>
    </source>
</evidence>
<comment type="subcellular location">
    <subcellularLocation>
        <location evidence="3">Cytoplasm</location>
    </subcellularLocation>
    <text evidence="3">Associated with two foci at the outer edges of the nucleoid region in young cells, and at four foci within both cell halves in older cells.</text>
</comment>
<evidence type="ECO:0000256" key="3">
    <source>
        <dbReference type="HAMAP-Rule" id="MF_01805"/>
    </source>
</evidence>
<dbReference type="GO" id="GO:0007059">
    <property type="term" value="P:chromosome segregation"/>
    <property type="evidence" value="ECO:0007669"/>
    <property type="project" value="UniProtKB-UniRule"/>
</dbReference>
<keyword evidence="3" id="KW-0131">Cell cycle</keyword>
<evidence type="ECO:0000256" key="4">
    <source>
        <dbReference type="SAM" id="MobiDB-lite"/>
    </source>
</evidence>
<keyword evidence="3" id="KW-0132">Cell division</keyword>
<feature type="region of interest" description="Disordered" evidence="4">
    <location>
        <begin position="252"/>
        <end position="305"/>
    </location>
</feature>
<comment type="function">
    <text evidence="3">Participates in chromosomal partition during cell division. May act via the formation of a condensin-like complex containing Smc and ScpB that pull DNA away from mid-cell into both cell halves.</text>
</comment>